<keyword evidence="2" id="KW-0378">Hydrolase</keyword>
<reference evidence="4 5" key="1">
    <citation type="submission" date="2022-12" db="EMBL/GenBank/DDBJ databases">
        <title>Genomic features and morphological characterization of a novel Knufia sp. strain isolated from spacecraft assembly facility.</title>
        <authorList>
            <person name="Teixeira M."/>
            <person name="Chander A.M."/>
            <person name="Stajich J.E."/>
            <person name="Venkateswaran K."/>
        </authorList>
    </citation>
    <scope>NUCLEOTIDE SEQUENCE [LARGE SCALE GENOMIC DNA]</scope>
    <source>
        <strain evidence="4 5">FJI-L2-BK-P2</strain>
    </source>
</reference>
<name>A0AAN8EB35_9EURO</name>
<gene>
    <name evidence="4" type="ORF">OHC33_007827</name>
</gene>
<accession>A0AAN8EB35</accession>
<comment type="similarity">
    <text evidence="1">Belongs to the class-A beta-lactamase family.</text>
</comment>
<evidence type="ECO:0000256" key="1">
    <source>
        <dbReference type="ARBA" id="ARBA00009009"/>
    </source>
</evidence>
<evidence type="ECO:0000313" key="5">
    <source>
        <dbReference type="Proteomes" id="UP001316803"/>
    </source>
</evidence>
<dbReference type="GO" id="GO:0016787">
    <property type="term" value="F:hydrolase activity"/>
    <property type="evidence" value="ECO:0007669"/>
    <property type="project" value="UniProtKB-KW"/>
</dbReference>
<protein>
    <recommendedName>
        <fullName evidence="3">Beta-lactamase-related domain-containing protein</fullName>
    </recommendedName>
</protein>
<evidence type="ECO:0000259" key="3">
    <source>
        <dbReference type="Pfam" id="PF00144"/>
    </source>
</evidence>
<dbReference type="PANTHER" id="PTHR43283">
    <property type="entry name" value="BETA-LACTAMASE-RELATED"/>
    <property type="match status" value="1"/>
</dbReference>
<dbReference type="Pfam" id="PF00144">
    <property type="entry name" value="Beta-lactamase"/>
    <property type="match status" value="1"/>
</dbReference>
<feature type="domain" description="Beta-lactamase-related" evidence="3">
    <location>
        <begin position="19"/>
        <end position="393"/>
    </location>
</feature>
<dbReference type="Gene3D" id="3.40.710.10">
    <property type="entry name" value="DD-peptidase/beta-lactamase superfamily"/>
    <property type="match status" value="1"/>
</dbReference>
<dbReference type="InterPro" id="IPR012338">
    <property type="entry name" value="Beta-lactam/transpept-like"/>
</dbReference>
<dbReference type="InterPro" id="IPR001466">
    <property type="entry name" value="Beta-lactam-related"/>
</dbReference>
<organism evidence="4 5">
    <name type="scientific">Knufia fluminis</name>
    <dbReference type="NCBI Taxonomy" id="191047"/>
    <lineage>
        <taxon>Eukaryota</taxon>
        <taxon>Fungi</taxon>
        <taxon>Dikarya</taxon>
        <taxon>Ascomycota</taxon>
        <taxon>Pezizomycotina</taxon>
        <taxon>Eurotiomycetes</taxon>
        <taxon>Chaetothyriomycetidae</taxon>
        <taxon>Chaetothyriales</taxon>
        <taxon>Trichomeriaceae</taxon>
        <taxon>Knufia</taxon>
    </lineage>
</organism>
<evidence type="ECO:0000313" key="4">
    <source>
        <dbReference type="EMBL" id="KAK5951074.1"/>
    </source>
</evidence>
<proteinExistence type="inferred from homology"/>
<keyword evidence="5" id="KW-1185">Reference proteome</keyword>
<dbReference type="PANTHER" id="PTHR43283:SF17">
    <property type="entry name" value="(LOVD), PUTATIVE (AFU_ORTHOLOGUE AFUA_5G00920)-RELATED"/>
    <property type="match status" value="1"/>
</dbReference>
<sequence length="410" mass="44460">MTRLSELIDQSTIRGSNGVPAVSVLIKDKTGATLVQKKSGYKSLDPEAAPIDDRTISRLSSSTKLFTAIAALQCVERGQITLDEPVYTHLPELKDKQVIASSRSSTASAAPTASGVQDSEVTFADTSQPITLRHLLTHTSGIGYDMLDPTLQAWRKSRNEPAKSMSGYATGMFDAPLLFEPGTSWMYGAGYDAVGVLVSRLNNMGLEAYMRRNIFEPLGLESCTFFIRKKEGGMDRLVQCVTRTGGSEPKLVPFPDPTSDNAAEEQGSGGLYCSVPDYVAVLVDLLQDEPKLLRKNSVDLLFTPQLEDGSSAMEGFQKASYLWGSFSGGAPDDARVNHSLGGLLIEEGTKGAEGARSTLQWAGGTGTLWMLERERGIAAFYATQIFPPMDKQATMLREAFMEEVRRIGSE</sequence>
<comment type="caution">
    <text evidence="4">The sequence shown here is derived from an EMBL/GenBank/DDBJ whole genome shotgun (WGS) entry which is preliminary data.</text>
</comment>
<evidence type="ECO:0000256" key="2">
    <source>
        <dbReference type="ARBA" id="ARBA00022801"/>
    </source>
</evidence>
<dbReference type="InterPro" id="IPR050789">
    <property type="entry name" value="Diverse_Enzym_Activities"/>
</dbReference>
<dbReference type="SUPFAM" id="SSF56601">
    <property type="entry name" value="beta-lactamase/transpeptidase-like"/>
    <property type="match status" value="1"/>
</dbReference>
<dbReference type="EMBL" id="JAKLMC020000022">
    <property type="protein sequence ID" value="KAK5951074.1"/>
    <property type="molecule type" value="Genomic_DNA"/>
</dbReference>
<dbReference type="AlphaFoldDB" id="A0AAN8EB35"/>
<dbReference type="Proteomes" id="UP001316803">
    <property type="component" value="Unassembled WGS sequence"/>
</dbReference>